<evidence type="ECO:0000256" key="6">
    <source>
        <dbReference type="ARBA" id="ARBA00022723"/>
    </source>
</evidence>
<evidence type="ECO:0000313" key="14">
    <source>
        <dbReference type="Proteomes" id="UP001430953"/>
    </source>
</evidence>
<name>A0AAW2ELG2_9HYME</name>
<evidence type="ECO:0000256" key="3">
    <source>
        <dbReference type="ARBA" id="ARBA00018123"/>
    </source>
</evidence>
<evidence type="ECO:0000256" key="8">
    <source>
        <dbReference type="ARBA" id="ARBA00023211"/>
    </source>
</evidence>
<keyword evidence="7 11" id="KW-0378">Hydrolase</keyword>
<dbReference type="GO" id="GO:0010121">
    <property type="term" value="P:L-arginine catabolic process to proline via ornithine"/>
    <property type="evidence" value="ECO:0007669"/>
    <property type="project" value="UniProtKB-ARBA"/>
</dbReference>
<reference evidence="13 14" key="1">
    <citation type="submission" date="2023-03" db="EMBL/GenBank/DDBJ databases">
        <title>High recombination rates correlate with genetic variation in Cardiocondyla obscurior ants.</title>
        <authorList>
            <person name="Errbii M."/>
        </authorList>
    </citation>
    <scope>NUCLEOTIDE SEQUENCE [LARGE SCALE GENOMIC DNA]</scope>
    <source>
        <strain evidence="13">Alpha-2009</strain>
        <tissue evidence="13">Whole body</tissue>
    </source>
</reference>
<proteinExistence type="inferred from homology"/>
<accession>A0AAW2ELG2</accession>
<dbReference type="PROSITE" id="PS51409">
    <property type="entry name" value="ARGINASE_2"/>
    <property type="match status" value="1"/>
</dbReference>
<evidence type="ECO:0000256" key="2">
    <source>
        <dbReference type="ARBA" id="ARBA00012168"/>
    </source>
</evidence>
<dbReference type="FunFam" id="3.40.800.10:FF:000005">
    <property type="entry name" value="Arginase"/>
    <property type="match status" value="1"/>
</dbReference>
<evidence type="ECO:0000256" key="10">
    <source>
        <dbReference type="PROSITE-ProRule" id="PRU00742"/>
    </source>
</evidence>
<dbReference type="GO" id="GO:0005829">
    <property type="term" value="C:cytosol"/>
    <property type="evidence" value="ECO:0007669"/>
    <property type="project" value="TreeGrafter"/>
</dbReference>
<dbReference type="NCBIfam" id="TIGR01229">
    <property type="entry name" value="rocF_arginase"/>
    <property type="match status" value="1"/>
</dbReference>
<dbReference type="InterPro" id="IPR023696">
    <property type="entry name" value="Ureohydrolase_dom_sf"/>
</dbReference>
<sequence>MYCYVLNLQNFYCFCIRFEISLRLKFVIPTCRIQRLWRKISISDCGSKNILLFYIIPDNFAARENLRFKMNILTKIRTLSSKLGTRHYNGKVGIIGVPFDKGQEKEGVARGPEVIRAAKLIDELKILELDVRDYGDVLYNPDNINDIKNMSHLNHVASCTSSLSEQVQQVLRDGRQALIIGGDHSLSIGSIDGHVKERQDVAVIWVDAHADLNTNKTSESGNVHGMPVALLTSELADYWPYLPGMDWQIPVLSIRNVAYIGLRSIDRYERLVIEKFGITAYGMEDIERYGIHDVIHMTLNKIDPHNTKSLHVSFDIDVLDPLEAPSTGTPVRGGLSLREAIHLMEEVHRTQRLSAIDIVEVNPQIGDERDVKKTVQAAIHIIQAALGYTRRGLKVPKDITDMPLQTFR</sequence>
<dbReference type="Pfam" id="PF00491">
    <property type="entry name" value="Arginase"/>
    <property type="match status" value="1"/>
</dbReference>
<evidence type="ECO:0000313" key="13">
    <source>
        <dbReference type="EMBL" id="KAL0102915.1"/>
    </source>
</evidence>
<dbReference type="Proteomes" id="UP001430953">
    <property type="component" value="Unassembled WGS sequence"/>
</dbReference>
<keyword evidence="4 12" id="KW-0835">Urea cycle</keyword>
<evidence type="ECO:0000256" key="9">
    <source>
        <dbReference type="ARBA" id="ARBA00047391"/>
    </source>
</evidence>
<dbReference type="EMBL" id="JADYXP020000022">
    <property type="protein sequence ID" value="KAL0102915.1"/>
    <property type="molecule type" value="Genomic_DNA"/>
</dbReference>
<dbReference type="SUPFAM" id="SSF52768">
    <property type="entry name" value="Arginase/deacetylase"/>
    <property type="match status" value="1"/>
</dbReference>
<dbReference type="PROSITE" id="PS01053">
    <property type="entry name" value="ARGINASE_1"/>
    <property type="match status" value="1"/>
</dbReference>
<keyword evidence="8 12" id="KW-0464">Manganese</keyword>
<dbReference type="GO" id="GO:0000050">
    <property type="term" value="P:urea cycle"/>
    <property type="evidence" value="ECO:0007669"/>
    <property type="project" value="UniProtKB-KW"/>
</dbReference>
<dbReference type="InterPro" id="IPR006035">
    <property type="entry name" value="Ureohydrolase"/>
</dbReference>
<dbReference type="PRINTS" id="PR00116">
    <property type="entry name" value="ARGINASE"/>
</dbReference>
<evidence type="ECO:0000256" key="7">
    <source>
        <dbReference type="ARBA" id="ARBA00022801"/>
    </source>
</evidence>
<dbReference type="InterPro" id="IPR020855">
    <property type="entry name" value="Ureohydrolase_Mn_BS"/>
</dbReference>
<keyword evidence="5 12" id="KW-0056">Arginine metabolism</keyword>
<comment type="similarity">
    <text evidence="10 11">Belongs to the arginase family.</text>
</comment>
<dbReference type="PANTHER" id="PTHR43782">
    <property type="entry name" value="ARGINASE"/>
    <property type="match status" value="1"/>
</dbReference>
<dbReference type="GO" id="GO:0005634">
    <property type="term" value="C:nucleus"/>
    <property type="evidence" value="ECO:0007669"/>
    <property type="project" value="TreeGrafter"/>
</dbReference>
<comment type="catalytic activity">
    <reaction evidence="9 12">
        <text>L-arginine + H2O = urea + L-ornithine</text>
        <dbReference type="Rhea" id="RHEA:20569"/>
        <dbReference type="ChEBI" id="CHEBI:15377"/>
        <dbReference type="ChEBI" id="CHEBI:16199"/>
        <dbReference type="ChEBI" id="CHEBI:32682"/>
        <dbReference type="ChEBI" id="CHEBI:46911"/>
        <dbReference type="EC" id="3.5.3.1"/>
    </reaction>
</comment>
<dbReference type="AlphaFoldDB" id="A0AAW2ELG2"/>
<keyword evidence="6 12" id="KW-0479">Metal-binding</keyword>
<dbReference type="GO" id="GO:0004053">
    <property type="term" value="F:arginase activity"/>
    <property type="evidence" value="ECO:0007669"/>
    <property type="project" value="UniProtKB-EC"/>
</dbReference>
<protein>
    <recommendedName>
        <fullName evidence="3 12">Arginase</fullName>
        <ecNumber evidence="2 12">3.5.3.1</ecNumber>
    </recommendedName>
</protein>
<dbReference type="Gene3D" id="3.40.800.10">
    <property type="entry name" value="Ureohydrolase domain"/>
    <property type="match status" value="1"/>
</dbReference>
<evidence type="ECO:0000256" key="11">
    <source>
        <dbReference type="RuleBase" id="RU003684"/>
    </source>
</evidence>
<dbReference type="InterPro" id="IPR014033">
    <property type="entry name" value="Arginase"/>
</dbReference>
<evidence type="ECO:0000256" key="4">
    <source>
        <dbReference type="ARBA" id="ARBA00022436"/>
    </source>
</evidence>
<comment type="caution">
    <text evidence="13">The sequence shown here is derived from an EMBL/GenBank/DDBJ whole genome shotgun (WGS) entry which is preliminary data.</text>
</comment>
<gene>
    <name evidence="13" type="ORF">PUN28_018305</name>
</gene>
<organism evidence="13 14">
    <name type="scientific">Cardiocondyla obscurior</name>
    <dbReference type="NCBI Taxonomy" id="286306"/>
    <lineage>
        <taxon>Eukaryota</taxon>
        <taxon>Metazoa</taxon>
        <taxon>Ecdysozoa</taxon>
        <taxon>Arthropoda</taxon>
        <taxon>Hexapoda</taxon>
        <taxon>Insecta</taxon>
        <taxon>Pterygota</taxon>
        <taxon>Neoptera</taxon>
        <taxon>Endopterygota</taxon>
        <taxon>Hymenoptera</taxon>
        <taxon>Apocrita</taxon>
        <taxon>Aculeata</taxon>
        <taxon>Formicoidea</taxon>
        <taxon>Formicidae</taxon>
        <taxon>Myrmicinae</taxon>
        <taxon>Cardiocondyla</taxon>
    </lineage>
</organism>
<dbReference type="PANTHER" id="PTHR43782:SF3">
    <property type="entry name" value="ARGINASE"/>
    <property type="match status" value="1"/>
</dbReference>
<evidence type="ECO:0000256" key="12">
    <source>
        <dbReference type="RuleBase" id="RU361159"/>
    </source>
</evidence>
<dbReference type="EC" id="3.5.3.1" evidence="2 12"/>
<comment type="pathway">
    <text evidence="1 12">Nitrogen metabolism; urea cycle; L-ornithine and urea from L-arginine: step 1/1.</text>
</comment>
<keyword evidence="14" id="KW-1185">Reference proteome</keyword>
<dbReference type="CDD" id="cd09989">
    <property type="entry name" value="Arginase"/>
    <property type="match status" value="1"/>
</dbReference>
<dbReference type="GO" id="GO:0030145">
    <property type="term" value="F:manganese ion binding"/>
    <property type="evidence" value="ECO:0007669"/>
    <property type="project" value="TreeGrafter"/>
</dbReference>
<evidence type="ECO:0000256" key="5">
    <source>
        <dbReference type="ARBA" id="ARBA00022503"/>
    </source>
</evidence>
<evidence type="ECO:0000256" key="1">
    <source>
        <dbReference type="ARBA" id="ARBA00005098"/>
    </source>
</evidence>
<comment type="cofactor">
    <cofactor evidence="12">
        <name>Mn(2+)</name>
        <dbReference type="ChEBI" id="CHEBI:29035"/>
    </cofactor>
    <text evidence="12">Binds 2 manganese ions per subunit.</text>
</comment>